<gene>
    <name evidence="3" type="ORF">Zmor_023615</name>
</gene>
<sequence length="369" mass="43213">MVLMYGECQKNAFLAARVYSQRFPERRVPTDTMFKRLESFLRENWPSPKKPRRRTATGVENKVAVLQMANENPHCNQKQLQQLLALVKYYLSSCWVTALVCGVTLFFVSVMLSSCMTFQHHTRSPRCSSDSHLIANKTIHLIHTSHKWQPSQLDLLRNITNAFPNYQIHLLVITNKSWKLIKVKRETNETRLNQTHPSLVNASDNTLDDIAKKYPNIIITYKTYRNVFVNSPLFLNWISLNHQMRIFAIRVLEIWQNGGLSYDLLEYKTHSHRKYKNCTNIAEMKVQSYIKSGYKRYEHLQPEVVSIDRNGFHMECKTPCHAFFSKVLQKLRKADENSSPRDILYGPMYTFCKAGVIDKEFCHIQNILF</sequence>
<proteinExistence type="predicted"/>
<name>A0AA38I1E8_9CUCU</name>
<keyword evidence="1" id="KW-0812">Transmembrane</keyword>
<dbReference type="AlphaFoldDB" id="A0AA38I1E8"/>
<dbReference type="Pfam" id="PF16087">
    <property type="entry name" value="DUF4817"/>
    <property type="match status" value="1"/>
</dbReference>
<keyword evidence="1" id="KW-1133">Transmembrane helix</keyword>
<dbReference type="PANTHER" id="PTHR47326">
    <property type="entry name" value="TRANSPOSABLE ELEMENT TC3 TRANSPOSASE-LIKE PROTEIN"/>
    <property type="match status" value="1"/>
</dbReference>
<keyword evidence="1" id="KW-0472">Membrane</keyword>
<dbReference type="EMBL" id="JALNTZ010000007">
    <property type="protein sequence ID" value="KAJ3646002.1"/>
    <property type="molecule type" value="Genomic_DNA"/>
</dbReference>
<feature type="domain" description="DUF4817" evidence="2">
    <location>
        <begin position="1"/>
        <end position="38"/>
    </location>
</feature>
<evidence type="ECO:0000259" key="2">
    <source>
        <dbReference type="Pfam" id="PF16087"/>
    </source>
</evidence>
<comment type="caution">
    <text evidence="3">The sequence shown here is derived from an EMBL/GenBank/DDBJ whole genome shotgun (WGS) entry which is preliminary data.</text>
</comment>
<dbReference type="PANTHER" id="PTHR47326:SF1">
    <property type="entry name" value="HTH PSQ-TYPE DOMAIN-CONTAINING PROTEIN"/>
    <property type="match status" value="1"/>
</dbReference>
<feature type="transmembrane region" description="Helical" evidence="1">
    <location>
        <begin position="89"/>
        <end position="112"/>
    </location>
</feature>
<evidence type="ECO:0000313" key="3">
    <source>
        <dbReference type="EMBL" id="KAJ3646002.1"/>
    </source>
</evidence>
<keyword evidence="4" id="KW-1185">Reference proteome</keyword>
<evidence type="ECO:0000313" key="4">
    <source>
        <dbReference type="Proteomes" id="UP001168821"/>
    </source>
</evidence>
<evidence type="ECO:0000256" key="1">
    <source>
        <dbReference type="SAM" id="Phobius"/>
    </source>
</evidence>
<reference evidence="3" key="1">
    <citation type="journal article" date="2023" name="G3 (Bethesda)">
        <title>Whole genome assemblies of Zophobas morio and Tenebrio molitor.</title>
        <authorList>
            <person name="Kaur S."/>
            <person name="Stinson S.A."/>
            <person name="diCenzo G.C."/>
        </authorList>
    </citation>
    <scope>NUCLEOTIDE SEQUENCE</scope>
    <source>
        <strain evidence="3">QUZm001</strain>
    </source>
</reference>
<dbReference type="Proteomes" id="UP001168821">
    <property type="component" value="Unassembled WGS sequence"/>
</dbReference>
<protein>
    <recommendedName>
        <fullName evidence="2">DUF4817 domain-containing protein</fullName>
    </recommendedName>
</protein>
<accession>A0AA38I1E8</accession>
<dbReference type="InterPro" id="IPR032135">
    <property type="entry name" value="DUF4817"/>
</dbReference>
<organism evidence="3 4">
    <name type="scientific">Zophobas morio</name>
    <dbReference type="NCBI Taxonomy" id="2755281"/>
    <lineage>
        <taxon>Eukaryota</taxon>
        <taxon>Metazoa</taxon>
        <taxon>Ecdysozoa</taxon>
        <taxon>Arthropoda</taxon>
        <taxon>Hexapoda</taxon>
        <taxon>Insecta</taxon>
        <taxon>Pterygota</taxon>
        <taxon>Neoptera</taxon>
        <taxon>Endopterygota</taxon>
        <taxon>Coleoptera</taxon>
        <taxon>Polyphaga</taxon>
        <taxon>Cucujiformia</taxon>
        <taxon>Tenebrionidae</taxon>
        <taxon>Zophobas</taxon>
    </lineage>
</organism>